<dbReference type="Gene3D" id="2.180.10.10">
    <property type="entry name" value="RHS repeat-associated core"/>
    <property type="match status" value="4"/>
</dbReference>
<dbReference type="InterPro" id="IPR031325">
    <property type="entry name" value="RHS_repeat"/>
</dbReference>
<dbReference type="EMBL" id="AAGMSH010000086">
    <property type="protein sequence ID" value="EBP6617593.1"/>
    <property type="molecule type" value="Genomic_DNA"/>
</dbReference>
<evidence type="ECO:0000259" key="3">
    <source>
        <dbReference type="Pfam" id="PF15649"/>
    </source>
</evidence>
<gene>
    <name evidence="6" type="ORF">AGQ41_22495</name>
</gene>
<dbReference type="PANTHER" id="PTHR32305">
    <property type="match status" value="1"/>
</dbReference>
<dbReference type="InterPro" id="IPR006530">
    <property type="entry name" value="YD"/>
</dbReference>
<dbReference type="CDD" id="cd14742">
    <property type="entry name" value="PAAR_RHS"/>
    <property type="match status" value="1"/>
</dbReference>
<evidence type="ECO:0000313" key="6">
    <source>
        <dbReference type="EMBL" id="EBP6617593.1"/>
    </source>
</evidence>
<comment type="caution">
    <text evidence="6">The sequence shown here is derived from an EMBL/GenBank/DDBJ whole genome shotgun (WGS) entry which is preliminary data.</text>
</comment>
<evidence type="ECO:0000256" key="1">
    <source>
        <dbReference type="ARBA" id="ARBA00022737"/>
    </source>
</evidence>
<keyword evidence="2" id="KW-1133">Transmembrane helix</keyword>
<feature type="domain" description="Teneurin-like YD-shell" evidence="5">
    <location>
        <begin position="425"/>
        <end position="530"/>
    </location>
</feature>
<proteinExistence type="predicted"/>
<feature type="transmembrane region" description="Helical" evidence="2">
    <location>
        <begin position="57"/>
        <end position="76"/>
    </location>
</feature>
<feature type="domain" description="Teneurin-like YD-shell" evidence="5">
    <location>
        <begin position="1044"/>
        <end position="1187"/>
    </location>
</feature>
<feature type="domain" description="Teneurin-like YD-shell" evidence="5">
    <location>
        <begin position="622"/>
        <end position="696"/>
    </location>
</feature>
<dbReference type="Pfam" id="PF05593">
    <property type="entry name" value="RHS_repeat"/>
    <property type="match status" value="1"/>
</dbReference>
<dbReference type="PRINTS" id="PR00394">
    <property type="entry name" value="RHSPROTEIN"/>
</dbReference>
<accession>A0A5U3S339</accession>
<dbReference type="Gene3D" id="2.60.200.60">
    <property type="match status" value="1"/>
</dbReference>
<feature type="domain" description="DUF6531" evidence="4">
    <location>
        <begin position="292"/>
        <end position="361"/>
    </location>
</feature>
<dbReference type="Pfam" id="PF05488">
    <property type="entry name" value="PAAR_motif"/>
    <property type="match status" value="1"/>
</dbReference>
<dbReference type="Pfam" id="PF20148">
    <property type="entry name" value="DUF6531"/>
    <property type="match status" value="1"/>
</dbReference>
<dbReference type="NCBIfam" id="TIGR03696">
    <property type="entry name" value="Rhs_assc_core"/>
    <property type="match status" value="1"/>
</dbReference>
<dbReference type="InterPro" id="IPR028903">
    <property type="entry name" value="Tox-REase-7_dom"/>
</dbReference>
<keyword evidence="2" id="KW-0472">Membrane</keyword>
<keyword evidence="1" id="KW-0677">Repeat</keyword>
<organism evidence="6">
    <name type="scientific">Salmonella enterica I</name>
    <dbReference type="NCBI Taxonomy" id="59201"/>
    <lineage>
        <taxon>Bacteria</taxon>
        <taxon>Pseudomonadati</taxon>
        <taxon>Pseudomonadota</taxon>
        <taxon>Gammaproteobacteria</taxon>
        <taxon>Enterobacterales</taxon>
        <taxon>Enterobacteriaceae</taxon>
        <taxon>Salmonella</taxon>
    </lineage>
</organism>
<dbReference type="NCBIfam" id="TIGR01643">
    <property type="entry name" value="YD_repeat_2x"/>
    <property type="match status" value="9"/>
</dbReference>
<dbReference type="Pfam" id="PF25023">
    <property type="entry name" value="TEN_YD-shell"/>
    <property type="match status" value="4"/>
</dbReference>
<feature type="transmembrane region" description="Helical" evidence="2">
    <location>
        <begin position="32"/>
        <end position="50"/>
    </location>
</feature>
<dbReference type="Pfam" id="PF15649">
    <property type="entry name" value="Tox-REase-7"/>
    <property type="match status" value="1"/>
</dbReference>
<evidence type="ECO:0000259" key="5">
    <source>
        <dbReference type="Pfam" id="PF25023"/>
    </source>
</evidence>
<feature type="transmembrane region" description="Helical" evidence="2">
    <location>
        <begin position="143"/>
        <end position="163"/>
    </location>
</feature>
<feature type="domain" description="Tox-REase-7" evidence="3">
    <location>
        <begin position="1433"/>
        <end position="1488"/>
    </location>
</feature>
<dbReference type="InterPro" id="IPR022385">
    <property type="entry name" value="Rhs_assc_core"/>
</dbReference>
<protein>
    <submittedName>
        <fullName evidence="6">Sugar-binding protein</fullName>
    </submittedName>
</protein>
<name>A0A5U3S339_SALET</name>
<dbReference type="InterPro" id="IPR050708">
    <property type="entry name" value="T6SS_VgrG/RHS"/>
</dbReference>
<dbReference type="PANTHER" id="PTHR32305:SF15">
    <property type="entry name" value="PROTEIN RHSA-RELATED"/>
    <property type="match status" value="1"/>
</dbReference>
<dbReference type="InterPro" id="IPR008727">
    <property type="entry name" value="PAAR_motif"/>
</dbReference>
<dbReference type="InterPro" id="IPR056823">
    <property type="entry name" value="TEN-like_YD-shell"/>
</dbReference>
<feature type="transmembrane region" description="Helical" evidence="2">
    <location>
        <begin position="114"/>
        <end position="136"/>
    </location>
</feature>
<reference evidence="6" key="1">
    <citation type="submission" date="2018-07" db="EMBL/GenBank/DDBJ databases">
        <authorList>
            <consortium name="GenomeTrakr network: Whole genome sequencing for foodborne pathogen traceback"/>
        </authorList>
    </citation>
    <scope>NUCLEOTIDE SEQUENCE</scope>
    <source>
        <strain evidence="6">ADRDL-NGUA-38</strain>
    </source>
</reference>
<evidence type="ECO:0000259" key="4">
    <source>
        <dbReference type="Pfam" id="PF20148"/>
    </source>
</evidence>
<sequence>MDESEITTTPEISPEIADISKDYSSNQTTVDTIASTGSMAAIGVLLYGTGVALSNGIVASVAFIAPVGAAMAGGYLGNMAGNALMDTLCSGHDVAKASNIPACKGHKVVHNNAFLGALGALAAGIIGAVAIGAIIFFTGGIGLGALAFIGFGSGLIGGASIAIGNRWASETGEIAHGSPNVFFEDKPVARVTDIVLCEDHPGEPKPRIAQGSTTVYINNQPLARKGDKITCSAVIQEGCKTIFADDSSRSYLPIDADMSVTEQLIISGGEIFSTFFGGKILNKLFKGLQCLGDPVDTGTGEYTESRTDFQYAHILPLTLRRMYTSRHPVGGLLGNRWLCNWSQYLVFDSDEQTVTYVDAEGLCPAYTTTSELYNCRNLLVPQYRLLGSRNRAIIFDEQTQQSYVFTPVSLGDRHLRLSAIKDRNRNEIHFLYNAIGHLTNVTHSSGLSLRVMCGPQGQIFRVTDESDGSELVRYDYISYGDEQRLSDVQTRFNGALHYTYTEQGWLSSWRDNGPTHFHLRYDDEGRVVATGTEEGLYNDTFRYFPAERKTEYTDATGAVTTLWFDETWLLIKQRDPLGRITEWERNEYDHLLCIHQPGGQKSQIKRDYAGRILSETDENGRKREWQWDEFGLLTAYQDHRTTATYRYNAEGNLIRREVNGQNWRYRYTEDGQIKEVIYPDGIREQWAYNAQGSLTAHTDAAGRTTHYAEDRWLRLSGVTDAEGRSTYWQYRPGESNPHEKVSAVIRADGGAETFRYDGEGKIAVHTGAMGQTTRYRHGAFDLLREVEDAGGQRIVCDYDGAARLTQLTRSGNQRWRLHYDAAGQLEGEDDWSGRRTVYRRDEQGRLAEKVRPDGSVWRYARDEFGRVTTITGEHQQLRYGWDRYDRMVSTEVYECSDATQKDYTLTSRITLEWDDRHRLVAEEQDGQRTEYRYDDAGRLTGTKTADGETQREYDASGVLTAYRSNGHRMEFGHTRAGQERSRRYRPEDEESWLAQTPLNHAVYIQEQGHDACGRTAWQRAGAERLTGSHESVASWRPLGEHRYAWDKSGRLTGHEVWSKTRSEQETRYSYDNRDQITSVLRLNADGPAQEERYRYTVNEQIAESRINGILSQHDYRNECVTQAGDSRYEYDACGRVIKRTEQKRGFRPQEWRYRWDDFDRLREVRTPDGEVWQYSYDAFGRRTAKRNIIRAAWKQNHHTVSEVRYQWLGMALSASEKRYADGSPALREQWHYRGGFELLAKEARAANDDTSDFYPILIGPDGAPQEMYSANGRKVWRRQRSLWGLAAANDASPDARESCDAGFMGQWQDEESGLWYNLHRYMDSRTGQYLSQDPLKLGGGLNTQSYVHDPVGVCDPCGLLGCPTDFGSIPEEHHWRYERYLKGGGTLEPDTWYAKAQTAWQNNAAGNGFEQSVRNDLGLPVGAGSKPVSINGHVPDLPVNSQYGVTDIKNVTYLTSSPQLEAFSAYAKANDMPFNLIISPKTQSISGPLLDSVRATGGSVSVYDPSAKVLSPVDIGSQGAWSK</sequence>
<feature type="domain" description="Teneurin-like YD-shell" evidence="5">
    <location>
        <begin position="744"/>
        <end position="894"/>
    </location>
</feature>
<dbReference type="InterPro" id="IPR045351">
    <property type="entry name" value="DUF6531"/>
</dbReference>
<keyword evidence="2" id="KW-0812">Transmembrane</keyword>
<evidence type="ECO:0000256" key="2">
    <source>
        <dbReference type="SAM" id="Phobius"/>
    </source>
</evidence>